<dbReference type="HOGENOM" id="CLU_646584_0_0_2"/>
<dbReference type="EMBL" id="CP002838">
    <property type="protein sequence ID" value="AEM38911.1"/>
    <property type="molecule type" value="Genomic_DNA"/>
</dbReference>
<sequence length="424" mass="47087">MDYVRYGKWVSIAVLILALVTLPYLSLTIPLRLQATVYDDGPEGFTEFVSELRARGVQVYLQLPDPSTVKDAVLLLLDPQFCLYYEDLEQWVERAKPRLIVVIGESLCARWITARLDSAFARLEYSLVDSGVLRLGDVSIPTISILAMSGEGVKPIGYVGGRAAAVTHGSIIFIGDSDFLRNDALQANPDTLDTIVELMGCDAGCTVVMPSVFETGAIGFALSAYQLARILVEMLANLEEMFLRLSRGLAVLAYVLVAGYVAYKLFLGGFTRGKEEIYHVAPRPSIYGYTRLYQRIVEGGKLSTLEAKTVIMRLYEITDRVLRVRLGAGIDEIVGNEELVARLSSATGIDREELSVLLRRLYKLYRKAAGLSRRPLIVRWRRESERMVTSLGRVLKGLGVELEKLRGLEVVVEYGESRASEKSS</sequence>
<keyword evidence="3" id="KW-1185">Reference proteome</keyword>
<dbReference type="eggNOG" id="arCOG01315">
    <property type="taxonomic scope" value="Archaea"/>
</dbReference>
<feature type="transmembrane region" description="Helical" evidence="1">
    <location>
        <begin position="6"/>
        <end position="25"/>
    </location>
</feature>
<dbReference type="STRING" id="694429.Pyrfu_1043"/>
<organism evidence="2 3">
    <name type="scientific">Pyrolobus fumarii (strain DSM 11204 / 1A)</name>
    <dbReference type="NCBI Taxonomy" id="694429"/>
    <lineage>
        <taxon>Archaea</taxon>
        <taxon>Thermoproteota</taxon>
        <taxon>Thermoprotei</taxon>
        <taxon>Desulfurococcales</taxon>
        <taxon>Pyrodictiaceae</taxon>
        <taxon>Pyrolobus</taxon>
    </lineage>
</organism>
<evidence type="ECO:0000313" key="3">
    <source>
        <dbReference type="Proteomes" id="UP000001037"/>
    </source>
</evidence>
<protein>
    <recommendedName>
        <fullName evidence="4">DUF4350 domain-containing protein</fullName>
    </recommendedName>
</protein>
<name>G0EF14_PYRF1</name>
<dbReference type="Proteomes" id="UP000001037">
    <property type="component" value="Chromosome"/>
</dbReference>
<dbReference type="GeneID" id="11139519"/>
<reference evidence="2 3" key="1">
    <citation type="journal article" date="2011" name="Stand. Genomic Sci.">
        <title>Complete genome sequence of the hyperthermophilic chemolithoautotroph Pyrolobus fumarii type strain (1A).</title>
        <authorList>
            <person name="Anderson I."/>
            <person name="Goker M."/>
            <person name="Nolan M."/>
            <person name="Lucas S."/>
            <person name="Hammon N."/>
            <person name="Deshpande S."/>
            <person name="Cheng J.F."/>
            <person name="Tapia R."/>
            <person name="Han C."/>
            <person name="Goodwin L."/>
            <person name="Pitluck S."/>
            <person name="Huntemann M."/>
            <person name="Liolios K."/>
            <person name="Ivanova N."/>
            <person name="Pagani I."/>
            <person name="Mavromatis K."/>
            <person name="Ovchinikova G."/>
            <person name="Pati A."/>
            <person name="Chen A."/>
            <person name="Palaniappan K."/>
            <person name="Land M."/>
            <person name="Hauser L."/>
            <person name="Brambilla E.M."/>
            <person name="Huber H."/>
            <person name="Yasawong M."/>
            <person name="Rohde M."/>
            <person name="Spring S."/>
            <person name="Abt B."/>
            <person name="Sikorski J."/>
            <person name="Wirth R."/>
            <person name="Detter J.C."/>
            <person name="Woyke T."/>
            <person name="Bristow J."/>
            <person name="Eisen J.A."/>
            <person name="Markowitz V."/>
            <person name="Hugenholtz P."/>
            <person name="Kyrpides N.C."/>
            <person name="Klenk H.P."/>
            <person name="Lapidus A."/>
        </authorList>
    </citation>
    <scope>NUCLEOTIDE SEQUENCE [LARGE SCALE GENOMIC DNA]</scope>
    <source>
        <strain evidence="3">DSM 11204 / 1A</strain>
    </source>
</reference>
<evidence type="ECO:0000313" key="2">
    <source>
        <dbReference type="EMBL" id="AEM38911.1"/>
    </source>
</evidence>
<dbReference type="InParanoid" id="G0EF14"/>
<gene>
    <name evidence="2" type="ordered locus">Pyrfu_1043</name>
</gene>
<evidence type="ECO:0008006" key="4">
    <source>
        <dbReference type="Google" id="ProtNLM"/>
    </source>
</evidence>
<keyword evidence="1" id="KW-0812">Transmembrane</keyword>
<evidence type="ECO:0000256" key="1">
    <source>
        <dbReference type="SAM" id="Phobius"/>
    </source>
</evidence>
<dbReference type="AlphaFoldDB" id="G0EF14"/>
<proteinExistence type="predicted"/>
<keyword evidence="1" id="KW-0472">Membrane</keyword>
<keyword evidence="1" id="KW-1133">Transmembrane helix</keyword>
<feature type="transmembrane region" description="Helical" evidence="1">
    <location>
        <begin position="248"/>
        <end position="267"/>
    </location>
</feature>
<accession>G0EF14</accession>
<dbReference type="RefSeq" id="WP_014026588.1">
    <property type="nucleotide sequence ID" value="NC_015931.1"/>
</dbReference>
<dbReference type="KEGG" id="pfm:Pyrfu_1043"/>